<dbReference type="PANTHER" id="PTHR34825:SF1">
    <property type="entry name" value="AAA-ATPASE-LIKE DOMAIN-CONTAINING PROTEIN"/>
    <property type="match status" value="1"/>
</dbReference>
<keyword evidence="3" id="KW-1185">Reference proteome</keyword>
<accession>A0A433QNT9</accession>
<dbReference type="EMBL" id="RBNJ01002974">
    <property type="protein sequence ID" value="RUS31429.1"/>
    <property type="molecule type" value="Genomic_DNA"/>
</dbReference>
<dbReference type="Pfam" id="PF09820">
    <property type="entry name" value="AAA-ATPase_like"/>
    <property type="match status" value="1"/>
</dbReference>
<sequence length="664" mass="76278">MVLNKDGFQGFPVNDTSNYNDLRTNPKYAFFDRTKYISVLNSYVESVLLFVRPRRFGKSLTLSMMAHFHGVQYKEDYYDLFRGLDVDKDVKAGKLTPGQYFTLTLNFAKINRSDDLKVATASLNQMVNSAVERFYKTYAKYLDCGTSEMLIKSHVVDDCTKSFEDCIFLVNEVLEATKGTHHPLANINGIYLLVDEYDAFSNEYLRLDDHVTSRKNIHNEHSLLKFFWICVKANKGIRQIAKTFITGVAPLSLADQTSGFNIAMNVSNDPLLSGLCGLSREDVLAALNLRDVCGFNDEEVKKHFDEMERYFNGYRFAPNAGIPRVFNTNTSLEYLQTLIYKRWTPSPSYPSNSEVSERTLQLLATSPVITSILEQASRNLTPDKNIMSFMIPYEKLDNEFRFADLMNTKDNVSTWLSFMRYMGGLTYADEMPEKHLQFPNLIALQRLGAAVLNRYDLRESDITGALQKIASTGDISELLACYQRMMSKRDVFFKDFQKSEEHHRDSICYAILKNPILMPSRKRERIDFVLEAPITGRALINEIKVVKIDLIDIPCTEQQPALAQNDVFLKALTLSKISNVETILNLTFPRYDKIHKPGGRLRDWITEQKAQLEEYWMSTEMEELRIRRRYVTANLIVIVGSRKILLLRLSEDGQELGEPQLVAY</sequence>
<dbReference type="AlphaFoldDB" id="A0A433QNT9"/>
<dbReference type="InterPro" id="IPR018631">
    <property type="entry name" value="AAA-ATPase-like_dom"/>
</dbReference>
<evidence type="ECO:0000313" key="3">
    <source>
        <dbReference type="Proteomes" id="UP000274822"/>
    </source>
</evidence>
<dbReference type="PANTHER" id="PTHR34825">
    <property type="entry name" value="CONSERVED PROTEIN, WITH A WEAK D-GALACTARATE DEHYDRATASE/ALTRONATE HYDROLASE DOMAIN"/>
    <property type="match status" value="1"/>
</dbReference>
<protein>
    <recommendedName>
        <fullName evidence="1">AAA-ATPase-like domain-containing protein</fullName>
    </recommendedName>
</protein>
<proteinExistence type="predicted"/>
<organism evidence="2 3">
    <name type="scientific">Jimgerdemannia flammicorona</name>
    <dbReference type="NCBI Taxonomy" id="994334"/>
    <lineage>
        <taxon>Eukaryota</taxon>
        <taxon>Fungi</taxon>
        <taxon>Fungi incertae sedis</taxon>
        <taxon>Mucoromycota</taxon>
        <taxon>Mucoromycotina</taxon>
        <taxon>Endogonomycetes</taxon>
        <taxon>Endogonales</taxon>
        <taxon>Endogonaceae</taxon>
        <taxon>Jimgerdemannia</taxon>
    </lineage>
</organism>
<feature type="non-terminal residue" evidence="2">
    <location>
        <position position="664"/>
    </location>
</feature>
<evidence type="ECO:0000313" key="2">
    <source>
        <dbReference type="EMBL" id="RUS31429.1"/>
    </source>
</evidence>
<dbReference type="Proteomes" id="UP000274822">
    <property type="component" value="Unassembled WGS sequence"/>
</dbReference>
<reference evidence="2 3" key="1">
    <citation type="journal article" date="2018" name="New Phytol.">
        <title>Phylogenomics of Endogonaceae and evolution of mycorrhizas within Mucoromycota.</title>
        <authorList>
            <person name="Chang Y."/>
            <person name="Desiro A."/>
            <person name="Na H."/>
            <person name="Sandor L."/>
            <person name="Lipzen A."/>
            <person name="Clum A."/>
            <person name="Barry K."/>
            <person name="Grigoriev I.V."/>
            <person name="Martin F.M."/>
            <person name="Stajich J.E."/>
            <person name="Smith M.E."/>
            <person name="Bonito G."/>
            <person name="Spatafora J.W."/>
        </authorList>
    </citation>
    <scope>NUCLEOTIDE SEQUENCE [LARGE SCALE GENOMIC DNA]</scope>
    <source>
        <strain evidence="2 3">AD002</strain>
    </source>
</reference>
<evidence type="ECO:0000259" key="1">
    <source>
        <dbReference type="Pfam" id="PF09820"/>
    </source>
</evidence>
<gene>
    <name evidence="2" type="ORF">BC938DRAFT_477841</name>
</gene>
<comment type="caution">
    <text evidence="2">The sequence shown here is derived from an EMBL/GenBank/DDBJ whole genome shotgun (WGS) entry which is preliminary data.</text>
</comment>
<feature type="domain" description="AAA-ATPase-like" evidence="1">
    <location>
        <begin position="17"/>
        <end position="254"/>
    </location>
</feature>
<name>A0A433QNT9_9FUNG</name>